<gene>
    <name evidence="2" type="ORF">TIFTF001_037076</name>
</gene>
<dbReference type="EMBL" id="BTGU01000536">
    <property type="protein sequence ID" value="GMN68014.1"/>
    <property type="molecule type" value="Genomic_DNA"/>
</dbReference>
<evidence type="ECO:0000256" key="1">
    <source>
        <dbReference type="SAM" id="MobiDB-lite"/>
    </source>
</evidence>
<organism evidence="2 3">
    <name type="scientific">Ficus carica</name>
    <name type="common">Common fig</name>
    <dbReference type="NCBI Taxonomy" id="3494"/>
    <lineage>
        <taxon>Eukaryota</taxon>
        <taxon>Viridiplantae</taxon>
        <taxon>Streptophyta</taxon>
        <taxon>Embryophyta</taxon>
        <taxon>Tracheophyta</taxon>
        <taxon>Spermatophyta</taxon>
        <taxon>Magnoliopsida</taxon>
        <taxon>eudicotyledons</taxon>
        <taxon>Gunneridae</taxon>
        <taxon>Pentapetalae</taxon>
        <taxon>rosids</taxon>
        <taxon>fabids</taxon>
        <taxon>Rosales</taxon>
        <taxon>Moraceae</taxon>
        <taxon>Ficeae</taxon>
        <taxon>Ficus</taxon>
    </lineage>
</organism>
<name>A0AA88JBI0_FICCA</name>
<dbReference type="Proteomes" id="UP001187192">
    <property type="component" value="Unassembled WGS sequence"/>
</dbReference>
<accession>A0AA88JBI0</accession>
<keyword evidence="3" id="KW-1185">Reference proteome</keyword>
<feature type="region of interest" description="Disordered" evidence="1">
    <location>
        <begin position="1"/>
        <end position="20"/>
    </location>
</feature>
<reference evidence="2" key="1">
    <citation type="submission" date="2023-07" db="EMBL/GenBank/DDBJ databases">
        <title>draft genome sequence of fig (Ficus carica).</title>
        <authorList>
            <person name="Takahashi T."/>
            <person name="Nishimura K."/>
        </authorList>
    </citation>
    <scope>NUCLEOTIDE SEQUENCE</scope>
</reference>
<proteinExistence type="predicted"/>
<evidence type="ECO:0000313" key="2">
    <source>
        <dbReference type="EMBL" id="GMN68014.1"/>
    </source>
</evidence>
<sequence>MGRKADGKGDDNNVQQEGAMTLASFRRREFRWWEKGGEDTLLQRAPPSQVYFAAPTTLRALRRLQIGCPPALSLSGVLSSTPCLATPTSPYPSLSP</sequence>
<protein>
    <submittedName>
        <fullName evidence="2">Uncharacterized protein</fullName>
    </submittedName>
</protein>
<evidence type="ECO:0000313" key="3">
    <source>
        <dbReference type="Proteomes" id="UP001187192"/>
    </source>
</evidence>
<dbReference type="AlphaFoldDB" id="A0AA88JBI0"/>
<comment type="caution">
    <text evidence="2">The sequence shown here is derived from an EMBL/GenBank/DDBJ whole genome shotgun (WGS) entry which is preliminary data.</text>
</comment>
<feature type="compositionally biased region" description="Basic and acidic residues" evidence="1">
    <location>
        <begin position="1"/>
        <end position="11"/>
    </location>
</feature>